<dbReference type="AlphaFoldDB" id="A0A5J9VE91"/>
<evidence type="ECO:0000313" key="2">
    <source>
        <dbReference type="EMBL" id="TVU34353.1"/>
    </source>
</evidence>
<dbReference type="Proteomes" id="UP000324897">
    <property type="component" value="Unassembled WGS sequence"/>
</dbReference>
<feature type="region of interest" description="Disordered" evidence="1">
    <location>
        <begin position="171"/>
        <end position="208"/>
    </location>
</feature>
<reference evidence="2 3" key="1">
    <citation type="journal article" date="2019" name="Sci. Rep.">
        <title>A high-quality genome of Eragrostis curvula grass provides insights into Poaceae evolution and supports new strategies to enhance forage quality.</title>
        <authorList>
            <person name="Carballo J."/>
            <person name="Santos B.A.C.M."/>
            <person name="Zappacosta D."/>
            <person name="Garbus I."/>
            <person name="Selva J.P."/>
            <person name="Gallo C.A."/>
            <person name="Diaz A."/>
            <person name="Albertini E."/>
            <person name="Caccamo M."/>
            <person name="Echenique V."/>
        </authorList>
    </citation>
    <scope>NUCLEOTIDE SEQUENCE [LARGE SCALE GENOMIC DNA]</scope>
    <source>
        <strain evidence="3">cv. Victoria</strain>
        <tissue evidence="2">Leaf</tissue>
    </source>
</reference>
<protein>
    <submittedName>
        <fullName evidence="2">Uncharacterized protein</fullName>
    </submittedName>
</protein>
<accession>A0A5J9VE91</accession>
<name>A0A5J9VE91_9POAL</name>
<sequence>MCYANLRYFDFIGRGPLNMASLRIYYGSGEIRQGPYGVDLRMEPPDELLDPSLDQRHHAYELTMRGAQSLPVLIAHTPAKAWRLHPRWFSRSDLVHARASFRGISVLCYRDTAFFMTRKKLVFDAFVEDYAVHRVMRQFGRRQQIPYYFCNSQKNKYYFLKKFLPVRPAPPGQQVDGRVPGHLPPQLRGAGVRPQRRSRVNTGPYTSM</sequence>
<organism evidence="2 3">
    <name type="scientific">Eragrostis curvula</name>
    <name type="common">weeping love grass</name>
    <dbReference type="NCBI Taxonomy" id="38414"/>
    <lineage>
        <taxon>Eukaryota</taxon>
        <taxon>Viridiplantae</taxon>
        <taxon>Streptophyta</taxon>
        <taxon>Embryophyta</taxon>
        <taxon>Tracheophyta</taxon>
        <taxon>Spermatophyta</taxon>
        <taxon>Magnoliopsida</taxon>
        <taxon>Liliopsida</taxon>
        <taxon>Poales</taxon>
        <taxon>Poaceae</taxon>
        <taxon>PACMAD clade</taxon>
        <taxon>Chloridoideae</taxon>
        <taxon>Eragrostideae</taxon>
        <taxon>Eragrostidinae</taxon>
        <taxon>Eragrostis</taxon>
    </lineage>
</organism>
<dbReference type="Gramene" id="TVU34353">
    <property type="protein sequence ID" value="TVU34353"/>
    <property type="gene ID" value="EJB05_16185"/>
</dbReference>
<dbReference type="OrthoDB" id="687765at2759"/>
<comment type="caution">
    <text evidence="2">The sequence shown here is derived from an EMBL/GenBank/DDBJ whole genome shotgun (WGS) entry which is preliminary data.</text>
</comment>
<gene>
    <name evidence="2" type="ORF">EJB05_16185</name>
</gene>
<dbReference type="EMBL" id="RWGY01000009">
    <property type="protein sequence ID" value="TVU34353.1"/>
    <property type="molecule type" value="Genomic_DNA"/>
</dbReference>
<feature type="non-terminal residue" evidence="2">
    <location>
        <position position="1"/>
    </location>
</feature>
<proteinExistence type="predicted"/>
<keyword evidence="3" id="KW-1185">Reference proteome</keyword>
<evidence type="ECO:0000313" key="3">
    <source>
        <dbReference type="Proteomes" id="UP000324897"/>
    </source>
</evidence>
<evidence type="ECO:0000256" key="1">
    <source>
        <dbReference type="SAM" id="MobiDB-lite"/>
    </source>
</evidence>
<feature type="non-terminal residue" evidence="2">
    <location>
        <position position="208"/>
    </location>
</feature>